<evidence type="ECO:0000256" key="7">
    <source>
        <dbReference type="ARBA" id="ARBA00022982"/>
    </source>
</evidence>
<evidence type="ECO:0000256" key="9">
    <source>
        <dbReference type="ARBA" id="ARBA00023128"/>
    </source>
</evidence>
<evidence type="ECO:0000256" key="5">
    <source>
        <dbReference type="ARBA" id="ARBA00022692"/>
    </source>
</evidence>
<evidence type="ECO:0000313" key="13">
    <source>
        <dbReference type="Proteomes" id="UP000030665"/>
    </source>
</evidence>
<dbReference type="EMBL" id="HG805864">
    <property type="protein sequence ID" value="CDW53730.1"/>
    <property type="molecule type" value="Genomic_DNA"/>
</dbReference>
<name>A0A077Z4W4_TRITR</name>
<organism evidence="12 13">
    <name type="scientific">Trichuris trichiura</name>
    <name type="common">Whipworm</name>
    <name type="synonym">Trichocephalus trichiurus</name>
    <dbReference type="NCBI Taxonomy" id="36087"/>
    <lineage>
        <taxon>Eukaryota</taxon>
        <taxon>Metazoa</taxon>
        <taxon>Ecdysozoa</taxon>
        <taxon>Nematoda</taxon>
        <taxon>Enoplea</taxon>
        <taxon>Dorylaimia</taxon>
        <taxon>Trichinellida</taxon>
        <taxon>Trichuridae</taxon>
        <taxon>Trichuris</taxon>
    </lineage>
</organism>
<dbReference type="PANTHER" id="PTHR13099:SF0">
    <property type="entry name" value="NADH DEHYDROGENASE [UBIQUINONE] 1 SUBUNIT C2-RELATED"/>
    <property type="match status" value="1"/>
</dbReference>
<evidence type="ECO:0000256" key="8">
    <source>
        <dbReference type="ARBA" id="ARBA00022989"/>
    </source>
</evidence>
<evidence type="ECO:0000256" key="10">
    <source>
        <dbReference type="ARBA" id="ARBA00023136"/>
    </source>
</evidence>
<keyword evidence="6" id="KW-0999">Mitochondrion inner membrane</keyword>
<evidence type="ECO:0000256" key="1">
    <source>
        <dbReference type="ARBA" id="ARBA00004298"/>
    </source>
</evidence>
<evidence type="ECO:0000256" key="4">
    <source>
        <dbReference type="ARBA" id="ARBA00022660"/>
    </source>
</evidence>
<proteinExistence type="inferred from homology"/>
<keyword evidence="10 11" id="KW-0472">Membrane</keyword>
<dbReference type="PANTHER" id="PTHR13099">
    <property type="entry name" value="NADH-UBIQUINONE OXIDOREDUCTASE SUBUNIT B14.5B"/>
    <property type="match status" value="1"/>
</dbReference>
<comment type="subcellular location">
    <subcellularLocation>
        <location evidence="1">Mitochondrion inner membrane</location>
        <topology evidence="1">Single-pass membrane protein</topology>
        <orientation evidence="1">Matrix side</orientation>
    </subcellularLocation>
</comment>
<dbReference type="AlphaFoldDB" id="A0A077Z4W4"/>
<evidence type="ECO:0000256" key="6">
    <source>
        <dbReference type="ARBA" id="ARBA00022792"/>
    </source>
</evidence>
<keyword evidence="12" id="KW-0830">Ubiquinone</keyword>
<keyword evidence="9" id="KW-0496">Mitochondrion</keyword>
<dbReference type="Proteomes" id="UP000030665">
    <property type="component" value="Unassembled WGS sequence"/>
</dbReference>
<keyword evidence="5 11" id="KW-0812">Transmembrane</keyword>
<feature type="transmembrane region" description="Helical" evidence="11">
    <location>
        <begin position="55"/>
        <end position="78"/>
    </location>
</feature>
<keyword evidence="7" id="KW-0249">Electron transport</keyword>
<comment type="similarity">
    <text evidence="2">Belongs to the complex I NDUFC2 subunit family.</text>
</comment>
<reference evidence="12" key="1">
    <citation type="submission" date="2014-01" db="EMBL/GenBank/DDBJ databases">
        <authorList>
            <person name="Aslett M."/>
        </authorList>
    </citation>
    <scope>NUCLEOTIDE SEQUENCE</scope>
</reference>
<dbReference type="STRING" id="36087.A0A077Z4W4"/>
<keyword evidence="8 11" id="KW-1133">Transmembrane helix</keyword>
<dbReference type="OrthoDB" id="6329847at2759"/>
<keyword evidence="13" id="KW-1185">Reference proteome</keyword>
<dbReference type="GO" id="GO:0006120">
    <property type="term" value="P:mitochondrial electron transport, NADH to ubiquinone"/>
    <property type="evidence" value="ECO:0007669"/>
    <property type="project" value="InterPro"/>
</dbReference>
<evidence type="ECO:0000256" key="2">
    <source>
        <dbReference type="ARBA" id="ARBA00008674"/>
    </source>
</evidence>
<dbReference type="Pfam" id="PF06374">
    <property type="entry name" value="NDUF_C2"/>
    <property type="match status" value="1"/>
</dbReference>
<keyword evidence="4" id="KW-0679">Respiratory chain</keyword>
<evidence type="ECO:0000256" key="3">
    <source>
        <dbReference type="ARBA" id="ARBA00022448"/>
    </source>
</evidence>
<sequence length="137" mass="15871">MGDESQLDFYGQIKVPSKWYNVFTWEIPGKYAFYLSLVAGGGFLSYNRIQRRPWYAGLASGVVAVLVAGTTGYALGAYRNHILRNRDRIVAHYMSLHPEDFSHMSENVRCWKDVLLPWNPVRYFESPYKWTPKPDDS</sequence>
<accession>A0A077Z4W4</accession>
<protein>
    <submittedName>
        <fullName evidence="12">NADH dehydrogenase (Ubiquinone) 1 subunit C2</fullName>
    </submittedName>
</protein>
<reference evidence="12" key="2">
    <citation type="submission" date="2014-03" db="EMBL/GenBank/DDBJ databases">
        <title>The whipworm genome and dual-species transcriptomics of an intimate host-pathogen interaction.</title>
        <authorList>
            <person name="Foth B.J."/>
            <person name="Tsai I.J."/>
            <person name="Reid A.J."/>
            <person name="Bancroft A.J."/>
            <person name="Nichol S."/>
            <person name="Tracey A."/>
            <person name="Holroyd N."/>
            <person name="Cotton J.A."/>
            <person name="Stanley E.J."/>
            <person name="Zarowiecki M."/>
            <person name="Liu J.Z."/>
            <person name="Huckvale T."/>
            <person name="Cooper P.J."/>
            <person name="Grencis R.K."/>
            <person name="Berriman M."/>
        </authorList>
    </citation>
    <scope>NUCLEOTIDE SEQUENCE [LARGE SCALE GENOMIC DNA]</scope>
</reference>
<gene>
    <name evidence="12" type="ORF">TTRE_0000199501</name>
</gene>
<keyword evidence="3" id="KW-0813">Transport</keyword>
<dbReference type="InterPro" id="IPR009423">
    <property type="entry name" value="NDUC2"/>
</dbReference>
<feature type="transmembrane region" description="Helical" evidence="11">
    <location>
        <begin position="31"/>
        <end position="49"/>
    </location>
</feature>
<evidence type="ECO:0000256" key="11">
    <source>
        <dbReference type="SAM" id="Phobius"/>
    </source>
</evidence>
<dbReference type="GO" id="GO:0005743">
    <property type="term" value="C:mitochondrial inner membrane"/>
    <property type="evidence" value="ECO:0007669"/>
    <property type="project" value="UniProtKB-SubCell"/>
</dbReference>
<evidence type="ECO:0000313" key="12">
    <source>
        <dbReference type="EMBL" id="CDW53730.1"/>
    </source>
</evidence>